<dbReference type="Pfam" id="PF08299">
    <property type="entry name" value="Bac_DnaA_C"/>
    <property type="match status" value="1"/>
</dbReference>
<dbReference type="Gene3D" id="3.30.300.180">
    <property type="match status" value="1"/>
</dbReference>
<feature type="binding site" evidence="8">
    <location>
        <position position="178"/>
    </location>
    <ligand>
        <name>ATP</name>
        <dbReference type="ChEBI" id="CHEBI:30616"/>
    </ligand>
</feature>
<dbReference type="Pfam" id="PF00308">
    <property type="entry name" value="Bac_DnaA"/>
    <property type="match status" value="1"/>
</dbReference>
<feature type="domain" description="Chromosomal replication initiator DnaA C-terminal" evidence="13">
    <location>
        <begin position="375"/>
        <end position="444"/>
    </location>
</feature>
<dbReference type="GO" id="GO:0003688">
    <property type="term" value="F:DNA replication origin binding"/>
    <property type="evidence" value="ECO:0007669"/>
    <property type="project" value="UniProtKB-UniRule"/>
</dbReference>
<keyword evidence="6 8" id="KW-0446">Lipid-binding</keyword>
<dbReference type="InterPro" id="IPR038454">
    <property type="entry name" value="DnaA_N_sf"/>
</dbReference>
<feature type="region of interest" description="Domain I, interacts with DnaA modulators" evidence="8">
    <location>
        <begin position="1"/>
        <end position="103"/>
    </location>
</feature>
<dbReference type="PRINTS" id="PR00051">
    <property type="entry name" value="DNAA"/>
</dbReference>
<dbReference type="Proteomes" id="UP000537161">
    <property type="component" value="Unassembled WGS sequence"/>
</dbReference>
<feature type="binding site" evidence="8">
    <location>
        <position position="174"/>
    </location>
    <ligand>
        <name>ATP</name>
        <dbReference type="ChEBI" id="CHEBI:30616"/>
    </ligand>
</feature>
<dbReference type="CDD" id="cd06571">
    <property type="entry name" value="Bac_DnaA_C"/>
    <property type="match status" value="1"/>
</dbReference>
<dbReference type="InterPro" id="IPR010921">
    <property type="entry name" value="Trp_repressor/repl_initiator"/>
</dbReference>
<evidence type="ECO:0000256" key="3">
    <source>
        <dbReference type="ARBA" id="ARBA00022705"/>
    </source>
</evidence>
<dbReference type="InterPro" id="IPR003593">
    <property type="entry name" value="AAA+_ATPase"/>
</dbReference>
<keyword evidence="15" id="KW-1185">Reference proteome</keyword>
<comment type="function">
    <text evidence="8 10">Plays an essential role in the initiation and regulation of chromosomal replication. ATP-DnaA binds to the origin of replication (oriC) to initiate formation of the DNA replication initiation complex once per cell cycle. Binds the DnaA box (a 9 base pair repeat at the origin) and separates the double-stranded (ds)DNA. Forms a right-handed helical filament on oriC DNA; dsDNA binds to the exterior of the filament while single-stranded (ss)DNA is stabiized in the filament's interior. The ATP-DnaA-oriC complex binds and stabilizes one strand of the AT-rich DNA unwinding element (DUE), permitting loading of DNA polymerase. After initiation quickly degrades to an ADP-DnaA complex that is not apt for DNA replication. Binds acidic phospholipids.</text>
</comment>
<feature type="region of interest" description="Domain IV, binds dsDNA" evidence="8">
    <location>
        <begin position="348"/>
        <end position="467"/>
    </location>
</feature>
<dbReference type="InterPro" id="IPR013317">
    <property type="entry name" value="DnaA_dom"/>
</dbReference>
<dbReference type="PANTHER" id="PTHR30050:SF2">
    <property type="entry name" value="CHROMOSOMAL REPLICATION INITIATOR PROTEIN DNAA"/>
    <property type="match status" value="1"/>
</dbReference>
<comment type="caution">
    <text evidence="14">The sequence shown here is derived from an EMBL/GenBank/DDBJ whole genome shotgun (WGS) entry which is preliminary data.</text>
</comment>
<dbReference type="HAMAP" id="MF_00377">
    <property type="entry name" value="DnaA_bact"/>
    <property type="match status" value="1"/>
</dbReference>
<dbReference type="Gene3D" id="3.40.50.300">
    <property type="entry name" value="P-loop containing nucleotide triphosphate hydrolases"/>
    <property type="match status" value="1"/>
</dbReference>
<dbReference type="GO" id="GO:0005886">
    <property type="term" value="C:plasma membrane"/>
    <property type="evidence" value="ECO:0007669"/>
    <property type="project" value="TreeGrafter"/>
</dbReference>
<dbReference type="InterPro" id="IPR027417">
    <property type="entry name" value="P-loop_NTPase"/>
</dbReference>
<name>A0A7W9B3I1_9SPHN</name>
<dbReference type="SUPFAM" id="SSF48295">
    <property type="entry name" value="TrpR-like"/>
    <property type="match status" value="1"/>
</dbReference>
<dbReference type="InterPro" id="IPR018312">
    <property type="entry name" value="Chromosome_initiator_DnaA_CS"/>
</dbReference>
<comment type="similarity">
    <text evidence="1 8 11">Belongs to the DnaA family.</text>
</comment>
<evidence type="ECO:0000256" key="1">
    <source>
        <dbReference type="ARBA" id="ARBA00006583"/>
    </source>
</evidence>
<dbReference type="AlphaFoldDB" id="A0A7W9B3I1"/>
<dbReference type="InterPro" id="IPR024633">
    <property type="entry name" value="DnaA_N_dom"/>
</dbReference>
<dbReference type="GO" id="GO:0005524">
    <property type="term" value="F:ATP binding"/>
    <property type="evidence" value="ECO:0007669"/>
    <property type="project" value="UniProtKB-UniRule"/>
</dbReference>
<dbReference type="InterPro" id="IPR013159">
    <property type="entry name" value="DnaA_C"/>
</dbReference>
<dbReference type="PROSITE" id="PS01008">
    <property type="entry name" value="DNAA"/>
    <property type="match status" value="1"/>
</dbReference>
<evidence type="ECO:0000256" key="2">
    <source>
        <dbReference type="ARBA" id="ARBA00022490"/>
    </source>
</evidence>
<evidence type="ECO:0000256" key="7">
    <source>
        <dbReference type="ARBA" id="ARBA00023125"/>
    </source>
</evidence>
<keyword evidence="5 8" id="KW-0067">ATP-binding</keyword>
<dbReference type="SMART" id="SM00382">
    <property type="entry name" value="AAA"/>
    <property type="match status" value="1"/>
</dbReference>
<keyword evidence="7 8" id="KW-0238">DNA-binding</keyword>
<feature type="domain" description="AAA+ ATPase" evidence="12">
    <location>
        <begin position="163"/>
        <end position="297"/>
    </location>
</feature>
<feature type="binding site" evidence="8">
    <location>
        <position position="176"/>
    </location>
    <ligand>
        <name>ATP</name>
        <dbReference type="ChEBI" id="CHEBI:30616"/>
    </ligand>
</feature>
<dbReference type="EMBL" id="JACIJH010000002">
    <property type="protein sequence ID" value="MBB5705535.1"/>
    <property type="molecule type" value="Genomic_DNA"/>
</dbReference>
<dbReference type="InterPro" id="IPR001957">
    <property type="entry name" value="Chromosome_initiator_DnaA"/>
</dbReference>
<dbReference type="GO" id="GO:0006270">
    <property type="term" value="P:DNA replication initiation"/>
    <property type="evidence" value="ECO:0007669"/>
    <property type="project" value="UniProtKB-UniRule"/>
</dbReference>
<comment type="domain">
    <text evidence="8">Domain I is involved in oligomerization and binding regulators, domain II is flexibile and of varying length in different bacteria, domain III forms the AAA+ region, while domain IV binds dsDNA.</text>
</comment>
<evidence type="ECO:0000259" key="12">
    <source>
        <dbReference type="SMART" id="SM00382"/>
    </source>
</evidence>
<comment type="subunit">
    <text evidence="8">Oligomerizes as a right-handed, spiral filament on DNA at oriC.</text>
</comment>
<evidence type="ECO:0000313" key="14">
    <source>
        <dbReference type="EMBL" id="MBB5705535.1"/>
    </source>
</evidence>
<evidence type="ECO:0000256" key="11">
    <source>
        <dbReference type="RuleBase" id="RU004227"/>
    </source>
</evidence>
<keyword evidence="3 8" id="KW-0235">DNA replication</keyword>
<sequence length="467" mass="51475">MRQGGHGYGQDAGQEAMSGDAAALWPRVAEGLRRDLGVRTFDHWLKPVRFADYCTLSGVVTLETASRFSANWINERFGDRLELAWRHHLPSVRSVLVRAGNATAERGAVMAATPPLPTFEPPAAPAAPSPFDAKLGFDRFIVARSNILAANAARRMAMEEAPQFNPLYLCSGTGQGKTHLLHAIAQAYAAAHPTANIILMSAEKFMLEFVGALRGGDMMAFKARLRAADLLLLDDLQFVIGKKPTQEELLHTIDDLMCAGKRLVVTADRPPAMLDGVEARLLSRLSGGLVADIEAPEDDLRERIIRQRLAAMPMVEVPDDVVAYLVKHFTRNIRELEGALNKLLAYAALTGARIDLMLAEDRLAENVRSARPRITIDEIQRAVCAHYKLDKSEMASKRRVRAIARPRQVAMYLAKELTPRSYPEIGRRFGGRDHSTVIHAVRTVEALRVADGELDAEIAAIRRSLNS</sequence>
<keyword evidence="2 8" id="KW-0963">Cytoplasm</keyword>
<comment type="subcellular location">
    <subcellularLocation>
        <location evidence="8">Cytoplasm</location>
    </subcellularLocation>
</comment>
<evidence type="ECO:0000256" key="8">
    <source>
        <dbReference type="HAMAP-Rule" id="MF_00377"/>
    </source>
</evidence>
<dbReference type="PANTHER" id="PTHR30050">
    <property type="entry name" value="CHROMOSOMAL REPLICATION INITIATOR PROTEIN DNAA"/>
    <property type="match status" value="1"/>
</dbReference>
<comment type="caution">
    <text evidence="8">Lacks conserved residue(s) required for the propagation of feature annotation.</text>
</comment>
<evidence type="ECO:0000256" key="4">
    <source>
        <dbReference type="ARBA" id="ARBA00022741"/>
    </source>
</evidence>
<evidence type="ECO:0000256" key="6">
    <source>
        <dbReference type="ARBA" id="ARBA00023121"/>
    </source>
</evidence>
<dbReference type="GO" id="GO:0008289">
    <property type="term" value="F:lipid binding"/>
    <property type="evidence" value="ECO:0007669"/>
    <property type="project" value="UniProtKB-KW"/>
</dbReference>
<evidence type="ECO:0000256" key="5">
    <source>
        <dbReference type="ARBA" id="ARBA00022840"/>
    </source>
</evidence>
<feature type="binding site" evidence="8">
    <location>
        <position position="177"/>
    </location>
    <ligand>
        <name>ATP</name>
        <dbReference type="ChEBI" id="CHEBI:30616"/>
    </ligand>
</feature>
<evidence type="ECO:0000313" key="15">
    <source>
        <dbReference type="Proteomes" id="UP000537161"/>
    </source>
</evidence>
<dbReference type="GO" id="GO:0005737">
    <property type="term" value="C:cytoplasm"/>
    <property type="evidence" value="ECO:0007669"/>
    <property type="project" value="UniProtKB-SubCell"/>
</dbReference>
<reference evidence="14 15" key="1">
    <citation type="submission" date="2020-08" db="EMBL/GenBank/DDBJ databases">
        <title>Genomic Encyclopedia of Type Strains, Phase IV (KMG-IV): sequencing the most valuable type-strain genomes for metagenomic binning, comparative biology and taxonomic classification.</title>
        <authorList>
            <person name="Goeker M."/>
        </authorList>
    </citation>
    <scope>NUCLEOTIDE SEQUENCE [LARGE SCALE GENOMIC DNA]</scope>
    <source>
        <strain evidence="14 15">DSM 27163</strain>
    </source>
</reference>
<dbReference type="Pfam" id="PF11638">
    <property type="entry name" value="DnaA_N"/>
    <property type="match status" value="1"/>
</dbReference>
<dbReference type="InterPro" id="IPR020591">
    <property type="entry name" value="Chromosome_initiator_DnaA-like"/>
</dbReference>
<dbReference type="SMART" id="SM00760">
    <property type="entry name" value="Bac_DnaA_C"/>
    <property type="match status" value="1"/>
</dbReference>
<dbReference type="NCBIfam" id="TIGR00362">
    <property type="entry name" value="DnaA"/>
    <property type="match status" value="1"/>
</dbReference>
<dbReference type="SUPFAM" id="SSF52540">
    <property type="entry name" value="P-loop containing nucleoside triphosphate hydrolases"/>
    <property type="match status" value="1"/>
</dbReference>
<evidence type="ECO:0000259" key="13">
    <source>
        <dbReference type="SMART" id="SM00760"/>
    </source>
</evidence>
<dbReference type="Gene3D" id="1.10.8.60">
    <property type="match status" value="1"/>
</dbReference>
<dbReference type="GO" id="GO:0006275">
    <property type="term" value="P:regulation of DNA replication"/>
    <property type="evidence" value="ECO:0007669"/>
    <property type="project" value="UniProtKB-UniRule"/>
</dbReference>
<proteinExistence type="inferred from homology"/>
<evidence type="ECO:0000256" key="10">
    <source>
        <dbReference type="RuleBase" id="RU000577"/>
    </source>
</evidence>
<keyword evidence="4 8" id="KW-0547">Nucleotide-binding</keyword>
<evidence type="ECO:0000256" key="9">
    <source>
        <dbReference type="NCBIfam" id="TIGR00362"/>
    </source>
</evidence>
<dbReference type="Gene3D" id="1.10.1750.10">
    <property type="match status" value="1"/>
</dbReference>
<organism evidence="14 15">
    <name type="scientific">Sphingopyxis panaciterrulae</name>
    <dbReference type="NCBI Taxonomy" id="462372"/>
    <lineage>
        <taxon>Bacteria</taxon>
        <taxon>Pseudomonadati</taxon>
        <taxon>Pseudomonadota</taxon>
        <taxon>Alphaproteobacteria</taxon>
        <taxon>Sphingomonadales</taxon>
        <taxon>Sphingomonadaceae</taxon>
        <taxon>Sphingopyxis</taxon>
    </lineage>
</organism>
<accession>A0A7W9B3I1</accession>
<gene>
    <name evidence="8" type="primary">dnaA</name>
    <name evidence="14" type="ORF">FHR21_000868</name>
</gene>
<protein>
    <recommendedName>
        <fullName evidence="8 9">Chromosomal replication initiator protein DnaA</fullName>
    </recommendedName>
</protein>